<dbReference type="AlphaFoldDB" id="A0A382KD61"/>
<name>A0A382KD61_9ZZZZ</name>
<accession>A0A382KD61</accession>
<keyword evidence="1" id="KW-0812">Transmembrane</keyword>
<feature type="transmembrane region" description="Helical" evidence="1">
    <location>
        <begin position="6"/>
        <end position="23"/>
    </location>
</feature>
<organism evidence="2">
    <name type="scientific">marine metagenome</name>
    <dbReference type="NCBI Taxonomy" id="408172"/>
    <lineage>
        <taxon>unclassified sequences</taxon>
        <taxon>metagenomes</taxon>
        <taxon>ecological metagenomes</taxon>
    </lineage>
</organism>
<reference evidence="2" key="1">
    <citation type="submission" date="2018-05" db="EMBL/GenBank/DDBJ databases">
        <authorList>
            <person name="Lanie J.A."/>
            <person name="Ng W.-L."/>
            <person name="Kazmierczak K.M."/>
            <person name="Andrzejewski T.M."/>
            <person name="Davidsen T.M."/>
            <person name="Wayne K.J."/>
            <person name="Tettelin H."/>
            <person name="Glass J.I."/>
            <person name="Rusch D."/>
            <person name="Podicherti R."/>
            <person name="Tsui H.-C.T."/>
            <person name="Winkler M.E."/>
        </authorList>
    </citation>
    <scope>NUCLEOTIDE SEQUENCE</scope>
</reference>
<gene>
    <name evidence="2" type="ORF">METZ01_LOCUS274379</name>
</gene>
<dbReference type="EMBL" id="UINC01079483">
    <property type="protein sequence ID" value="SVC21525.1"/>
    <property type="molecule type" value="Genomic_DNA"/>
</dbReference>
<feature type="non-terminal residue" evidence="2">
    <location>
        <position position="34"/>
    </location>
</feature>
<evidence type="ECO:0000256" key="1">
    <source>
        <dbReference type="SAM" id="Phobius"/>
    </source>
</evidence>
<evidence type="ECO:0000313" key="2">
    <source>
        <dbReference type="EMBL" id="SVC21525.1"/>
    </source>
</evidence>
<sequence length="34" mass="4016">MEEIFQVIAFIVFGVFVLARRFAKKKKLADQDQE</sequence>
<keyword evidence="1" id="KW-0472">Membrane</keyword>
<protein>
    <submittedName>
        <fullName evidence="2">Uncharacterized protein</fullName>
    </submittedName>
</protein>
<keyword evidence="1" id="KW-1133">Transmembrane helix</keyword>
<proteinExistence type="predicted"/>